<dbReference type="EMBL" id="ASHM01097749">
    <property type="protein sequence ID" value="PNX66068.1"/>
    <property type="molecule type" value="Genomic_DNA"/>
</dbReference>
<feature type="non-terminal residue" evidence="2">
    <location>
        <position position="208"/>
    </location>
</feature>
<dbReference type="Proteomes" id="UP000236291">
    <property type="component" value="Unassembled WGS sequence"/>
</dbReference>
<reference evidence="2 3" key="2">
    <citation type="journal article" date="2017" name="Front. Plant Sci.">
        <title>Gene Classification and Mining of Molecular Markers Useful in Red Clover (Trifolium pratense) Breeding.</title>
        <authorList>
            <person name="Istvanek J."/>
            <person name="Dluhosova J."/>
            <person name="Dluhos P."/>
            <person name="Patkova L."/>
            <person name="Nedelnik J."/>
            <person name="Repkova J."/>
        </authorList>
    </citation>
    <scope>NUCLEOTIDE SEQUENCE [LARGE SCALE GENOMIC DNA]</scope>
    <source>
        <strain evidence="3">cv. Tatra</strain>
        <tissue evidence="2">Young leaves</tissue>
    </source>
</reference>
<evidence type="ECO:0000256" key="1">
    <source>
        <dbReference type="SAM" id="Coils"/>
    </source>
</evidence>
<gene>
    <name evidence="2" type="ORF">L195_g054885</name>
</gene>
<keyword evidence="1" id="KW-0175">Coiled coil</keyword>
<accession>A0A2K3KIF8</accession>
<proteinExistence type="predicted"/>
<protein>
    <submittedName>
        <fullName evidence="2">Uncharacterized protein</fullName>
    </submittedName>
</protein>
<dbReference type="PANTHER" id="PTHR47357:SF1">
    <property type="entry name" value="SPINDLE POLE BODY COMPONENT 110"/>
    <property type="match status" value="1"/>
</dbReference>
<organism evidence="2 3">
    <name type="scientific">Trifolium pratense</name>
    <name type="common">Red clover</name>
    <dbReference type="NCBI Taxonomy" id="57577"/>
    <lineage>
        <taxon>Eukaryota</taxon>
        <taxon>Viridiplantae</taxon>
        <taxon>Streptophyta</taxon>
        <taxon>Embryophyta</taxon>
        <taxon>Tracheophyta</taxon>
        <taxon>Spermatophyta</taxon>
        <taxon>Magnoliopsida</taxon>
        <taxon>eudicotyledons</taxon>
        <taxon>Gunneridae</taxon>
        <taxon>Pentapetalae</taxon>
        <taxon>rosids</taxon>
        <taxon>fabids</taxon>
        <taxon>Fabales</taxon>
        <taxon>Fabaceae</taxon>
        <taxon>Papilionoideae</taxon>
        <taxon>50 kb inversion clade</taxon>
        <taxon>NPAAA clade</taxon>
        <taxon>Hologalegina</taxon>
        <taxon>IRL clade</taxon>
        <taxon>Trifolieae</taxon>
        <taxon>Trifolium</taxon>
    </lineage>
</organism>
<reference evidence="2 3" key="1">
    <citation type="journal article" date="2014" name="Am. J. Bot.">
        <title>Genome assembly and annotation for red clover (Trifolium pratense; Fabaceae).</title>
        <authorList>
            <person name="Istvanek J."/>
            <person name="Jaros M."/>
            <person name="Krenek A."/>
            <person name="Repkova J."/>
        </authorList>
    </citation>
    <scope>NUCLEOTIDE SEQUENCE [LARGE SCALE GENOMIC DNA]</scope>
    <source>
        <strain evidence="3">cv. Tatra</strain>
        <tissue evidence="2">Young leaves</tissue>
    </source>
</reference>
<dbReference type="GO" id="GO:0005856">
    <property type="term" value="C:cytoskeleton"/>
    <property type="evidence" value="ECO:0007669"/>
    <property type="project" value="TreeGrafter"/>
</dbReference>
<sequence>VAKKLEKMAEIDIVPETEMEDKVKAILKLIKDGELDMDGTPEEILKREPLAELVKICEEKLAQKNWLKFAEFVKKLENEISQLAQKNLVQEEELGKLKKELTARTKKCSALQRKLNTAEKDASGDKAKVENLEKDLLSLKTTKEELELNCEKLGEERQKLIKEHAQTLKFFEDENNELASEIVDLQRTLKEQEDAHQKLNEEYKQVDS</sequence>
<dbReference type="PANTHER" id="PTHR47357">
    <property type="entry name" value="COP1-INTERACTIVE PROTEIN 1"/>
    <property type="match status" value="1"/>
</dbReference>
<name>A0A2K3KIF8_TRIPR</name>
<comment type="caution">
    <text evidence="2">The sequence shown here is derived from an EMBL/GenBank/DDBJ whole genome shotgun (WGS) entry which is preliminary data.</text>
</comment>
<feature type="coiled-coil region" evidence="1">
    <location>
        <begin position="73"/>
        <end position="202"/>
    </location>
</feature>
<dbReference type="AlphaFoldDB" id="A0A2K3KIF8"/>
<evidence type="ECO:0000313" key="3">
    <source>
        <dbReference type="Proteomes" id="UP000236291"/>
    </source>
</evidence>
<evidence type="ECO:0000313" key="2">
    <source>
        <dbReference type="EMBL" id="PNX66068.1"/>
    </source>
</evidence>
<dbReference type="GO" id="GO:0005200">
    <property type="term" value="F:structural constituent of cytoskeleton"/>
    <property type="evidence" value="ECO:0007669"/>
    <property type="project" value="TreeGrafter"/>
</dbReference>
<feature type="non-terminal residue" evidence="2">
    <location>
        <position position="1"/>
    </location>
</feature>